<proteinExistence type="predicted"/>
<evidence type="ECO:0000313" key="1">
    <source>
        <dbReference type="EMBL" id="KAI4468659.1"/>
    </source>
</evidence>
<comment type="caution">
    <text evidence="1">The sequence shown here is derived from an EMBL/GenBank/DDBJ whole genome shotgun (WGS) entry which is preliminary data.</text>
</comment>
<name>A0ACB9TPE1_HOLOL</name>
<organism evidence="1 2">
    <name type="scientific">Holotrichia oblita</name>
    <name type="common">Chafer beetle</name>
    <dbReference type="NCBI Taxonomy" id="644536"/>
    <lineage>
        <taxon>Eukaryota</taxon>
        <taxon>Metazoa</taxon>
        <taxon>Ecdysozoa</taxon>
        <taxon>Arthropoda</taxon>
        <taxon>Hexapoda</taxon>
        <taxon>Insecta</taxon>
        <taxon>Pterygota</taxon>
        <taxon>Neoptera</taxon>
        <taxon>Endopterygota</taxon>
        <taxon>Coleoptera</taxon>
        <taxon>Polyphaga</taxon>
        <taxon>Scarabaeiformia</taxon>
        <taxon>Scarabaeidae</taxon>
        <taxon>Melolonthinae</taxon>
        <taxon>Holotrichia</taxon>
    </lineage>
</organism>
<accession>A0ACB9TPE1</accession>
<keyword evidence="2" id="KW-1185">Reference proteome</keyword>
<evidence type="ECO:0000313" key="2">
    <source>
        <dbReference type="Proteomes" id="UP001056778"/>
    </source>
</evidence>
<reference evidence="1" key="1">
    <citation type="submission" date="2022-04" db="EMBL/GenBank/DDBJ databases">
        <title>Chromosome-scale genome assembly of Holotrichia oblita Faldermann.</title>
        <authorList>
            <person name="Rongchong L."/>
        </authorList>
    </citation>
    <scope>NUCLEOTIDE SEQUENCE</scope>
    <source>
        <strain evidence="1">81SQS9</strain>
    </source>
</reference>
<dbReference type="EMBL" id="CM043016">
    <property type="protein sequence ID" value="KAI4468659.1"/>
    <property type="molecule type" value="Genomic_DNA"/>
</dbReference>
<protein>
    <submittedName>
        <fullName evidence="1">Uncharacterized protein</fullName>
    </submittedName>
</protein>
<gene>
    <name evidence="1" type="ORF">MML48_2g00007285</name>
</gene>
<sequence length="126" mass="15125">MQNRMLRERLPIRAQHLKPEIAKRIQTRKKVEREKAKRYYGRTAKTLKPFEGNEIVSVRKESEWIPGRIIENHNALRSYLVQTDDNILRRNRKDLRPSLNPIPTRIPYQVEDTNPRTEHNYNISII</sequence>
<dbReference type="Proteomes" id="UP001056778">
    <property type="component" value="Chromosome 2"/>
</dbReference>